<dbReference type="EMBL" id="ACUZ02000058">
    <property type="protein sequence ID" value="EFB30569.1"/>
    <property type="molecule type" value="Genomic_DNA"/>
</dbReference>
<proteinExistence type="predicted"/>
<comment type="caution">
    <text evidence="1">The sequence shown here is derived from an EMBL/GenBank/DDBJ whole genome shotgun (WGS) entry which is preliminary data.</text>
</comment>
<sequence>MHFILMHLFFYWIGKSKVKKRKHNEILIRMLYKINNDIGAK</sequence>
<dbReference type="STRING" id="649760.HMPREF0971_03147"/>
<evidence type="ECO:0000313" key="1">
    <source>
        <dbReference type="EMBL" id="EFB30569.1"/>
    </source>
</evidence>
<name>D1QVV6_9BACT</name>
<accession>D1QVV6</accession>
<protein>
    <submittedName>
        <fullName evidence="1">Uncharacterized protein</fullName>
    </submittedName>
</protein>
<dbReference type="HOGENOM" id="CLU_3274643_0_0_10"/>
<gene>
    <name evidence="1" type="ORF">HMPREF0971_03147</name>
</gene>
<dbReference type="AlphaFoldDB" id="D1QVV6"/>
<organism evidence="1 2">
    <name type="scientific">Segatella oris F0302</name>
    <dbReference type="NCBI Taxonomy" id="649760"/>
    <lineage>
        <taxon>Bacteria</taxon>
        <taxon>Pseudomonadati</taxon>
        <taxon>Bacteroidota</taxon>
        <taxon>Bacteroidia</taxon>
        <taxon>Bacteroidales</taxon>
        <taxon>Prevotellaceae</taxon>
        <taxon>Segatella</taxon>
    </lineage>
</organism>
<dbReference type="Proteomes" id="UP000004079">
    <property type="component" value="Unassembled WGS sequence"/>
</dbReference>
<reference evidence="1 2" key="1">
    <citation type="submission" date="2009-11" db="EMBL/GenBank/DDBJ databases">
        <authorList>
            <person name="Weinstock G."/>
            <person name="Sodergren E."/>
            <person name="Clifton S."/>
            <person name="Fulton L."/>
            <person name="Fulton B."/>
            <person name="Courtney L."/>
            <person name="Fronick C."/>
            <person name="Harrison M."/>
            <person name="Strong C."/>
            <person name="Farmer C."/>
            <person name="Delahaunty K."/>
            <person name="Markovic C."/>
            <person name="Hall O."/>
            <person name="Minx P."/>
            <person name="Tomlinson C."/>
            <person name="Mitreva M."/>
            <person name="Nelson J."/>
            <person name="Hou S."/>
            <person name="Wollam A."/>
            <person name="Pepin K.H."/>
            <person name="Johnson M."/>
            <person name="Bhonagiri V."/>
            <person name="Nash W.E."/>
            <person name="Warren W."/>
            <person name="Chinwalla A."/>
            <person name="Mardis E.R."/>
            <person name="Wilson R.K."/>
        </authorList>
    </citation>
    <scope>NUCLEOTIDE SEQUENCE [LARGE SCALE GENOMIC DNA]</scope>
    <source>
        <strain evidence="1 2">F0302</strain>
    </source>
</reference>
<evidence type="ECO:0000313" key="2">
    <source>
        <dbReference type="Proteomes" id="UP000004079"/>
    </source>
</evidence>